<dbReference type="PANTHER" id="PTHR30047">
    <property type="entry name" value="HIGH-AFFINITY CHOLINE TRANSPORT PROTEIN-RELATED"/>
    <property type="match status" value="1"/>
</dbReference>
<evidence type="ECO:0000256" key="9">
    <source>
        <dbReference type="SAM" id="Phobius"/>
    </source>
</evidence>
<accession>A0AA38CRI6</accession>
<dbReference type="PROSITE" id="PS01303">
    <property type="entry name" value="BCCT"/>
    <property type="match status" value="1"/>
</dbReference>
<dbReference type="GO" id="GO:0022857">
    <property type="term" value="F:transmembrane transporter activity"/>
    <property type="evidence" value="ECO:0007669"/>
    <property type="project" value="InterPro"/>
</dbReference>
<evidence type="ECO:0008006" key="12">
    <source>
        <dbReference type="Google" id="ProtNLM"/>
    </source>
</evidence>
<gene>
    <name evidence="10" type="ORF">GCM10025875_19380</name>
</gene>
<protein>
    <recommendedName>
        <fullName evidence="12">BCCT family transporter</fullName>
    </recommendedName>
</protein>
<keyword evidence="3" id="KW-0813">Transport</keyword>
<comment type="caution">
    <text evidence="10">The sequence shown here is derived from an EMBL/GenBank/DDBJ whole genome shotgun (WGS) entry which is preliminary data.</text>
</comment>
<proteinExistence type="inferred from homology"/>
<feature type="transmembrane region" description="Helical" evidence="9">
    <location>
        <begin position="116"/>
        <end position="140"/>
    </location>
</feature>
<evidence type="ECO:0000313" key="11">
    <source>
        <dbReference type="Proteomes" id="UP001157161"/>
    </source>
</evidence>
<dbReference type="PANTHER" id="PTHR30047:SF7">
    <property type="entry name" value="HIGH-AFFINITY CHOLINE TRANSPORT PROTEIN"/>
    <property type="match status" value="1"/>
</dbReference>
<evidence type="ECO:0000256" key="5">
    <source>
        <dbReference type="ARBA" id="ARBA00022692"/>
    </source>
</evidence>
<evidence type="ECO:0000256" key="4">
    <source>
        <dbReference type="ARBA" id="ARBA00022475"/>
    </source>
</evidence>
<dbReference type="Proteomes" id="UP001157161">
    <property type="component" value="Unassembled WGS sequence"/>
</dbReference>
<comment type="subcellular location">
    <subcellularLocation>
        <location evidence="1">Cell membrane</location>
        <topology evidence="1">Multi-pass membrane protein</topology>
    </subcellularLocation>
</comment>
<dbReference type="AlphaFoldDB" id="A0AA38CRI6"/>
<feature type="transmembrane region" description="Helical" evidence="9">
    <location>
        <begin position="241"/>
        <end position="260"/>
    </location>
</feature>
<dbReference type="Pfam" id="PF02028">
    <property type="entry name" value="BCCT"/>
    <property type="match status" value="1"/>
</dbReference>
<evidence type="ECO:0000256" key="8">
    <source>
        <dbReference type="SAM" id="MobiDB-lite"/>
    </source>
</evidence>
<evidence type="ECO:0000256" key="3">
    <source>
        <dbReference type="ARBA" id="ARBA00022448"/>
    </source>
</evidence>
<keyword evidence="4" id="KW-1003">Cell membrane</keyword>
<evidence type="ECO:0000313" key="10">
    <source>
        <dbReference type="EMBL" id="GMA31946.1"/>
    </source>
</evidence>
<feature type="region of interest" description="Disordered" evidence="8">
    <location>
        <begin position="305"/>
        <end position="333"/>
    </location>
</feature>
<sequence>MVAVVTVLATISVVSGVDRGIKILSNLNMALAAVLLVVVIALGPTLFLLRETIESAGAFLQGYIGESFELLAYDGAAGAEWQQAWTVFYWGWWISWSPFVGMFIARISRGRTIRQFVLGVMLAPTLVTFLWFGVFGGSAIHRQLFGAGDLAGADGATVDPDYVMFDLLDGLGGGRVWIALMLLLIAIFFVTSADSGALVVAMLATGTSEPRMWSRILWAFGIGAVGIVLLIRGGLATMQTATILIALPFTIVIIGMMISLTRSLRAENEAFAERERQRDRDEVAAHVVEAVSTDPDLQGQLVRGLNAGGSPGQAPRARPGRDGARAPLGHAPTAGLTRRLRWTS</sequence>
<dbReference type="InterPro" id="IPR000060">
    <property type="entry name" value="BCCT_transptr"/>
</dbReference>
<keyword evidence="7 9" id="KW-0472">Membrane</keyword>
<keyword evidence="5 9" id="KW-0812">Transmembrane</keyword>
<dbReference type="InterPro" id="IPR018093">
    <property type="entry name" value="BCCT_CS"/>
</dbReference>
<evidence type="ECO:0000256" key="6">
    <source>
        <dbReference type="ARBA" id="ARBA00022989"/>
    </source>
</evidence>
<organism evidence="10 11">
    <name type="scientific">Litorihabitans aurantiacus</name>
    <dbReference type="NCBI Taxonomy" id="1930061"/>
    <lineage>
        <taxon>Bacteria</taxon>
        <taxon>Bacillati</taxon>
        <taxon>Actinomycetota</taxon>
        <taxon>Actinomycetes</taxon>
        <taxon>Micrococcales</taxon>
        <taxon>Beutenbergiaceae</taxon>
        <taxon>Litorihabitans</taxon>
    </lineage>
</organism>
<reference evidence="10" key="1">
    <citation type="journal article" date="2014" name="Int. J. Syst. Evol. Microbiol.">
        <title>Complete genome sequence of Corynebacterium casei LMG S-19264T (=DSM 44701T), isolated from a smear-ripened cheese.</title>
        <authorList>
            <consortium name="US DOE Joint Genome Institute (JGI-PGF)"/>
            <person name="Walter F."/>
            <person name="Albersmeier A."/>
            <person name="Kalinowski J."/>
            <person name="Ruckert C."/>
        </authorList>
    </citation>
    <scope>NUCLEOTIDE SEQUENCE</scope>
    <source>
        <strain evidence="10">NBRC 112290</strain>
    </source>
</reference>
<reference evidence="10" key="2">
    <citation type="submission" date="2023-02" db="EMBL/GenBank/DDBJ databases">
        <authorList>
            <person name="Sun Q."/>
            <person name="Mori K."/>
        </authorList>
    </citation>
    <scope>NUCLEOTIDE SEQUENCE</scope>
    <source>
        <strain evidence="10">NBRC 112290</strain>
    </source>
</reference>
<feature type="transmembrane region" description="Helical" evidence="9">
    <location>
        <begin position="85"/>
        <end position="104"/>
    </location>
</feature>
<feature type="transmembrane region" description="Helical" evidence="9">
    <location>
        <begin position="29"/>
        <end position="49"/>
    </location>
</feature>
<feature type="transmembrane region" description="Helical" evidence="9">
    <location>
        <begin position="216"/>
        <end position="235"/>
    </location>
</feature>
<comment type="similarity">
    <text evidence="2">Belongs to the BCCT transporter (TC 2.A.15) family.</text>
</comment>
<dbReference type="EMBL" id="BSUM01000001">
    <property type="protein sequence ID" value="GMA31946.1"/>
    <property type="molecule type" value="Genomic_DNA"/>
</dbReference>
<feature type="transmembrane region" description="Helical" evidence="9">
    <location>
        <begin position="176"/>
        <end position="204"/>
    </location>
</feature>
<keyword evidence="11" id="KW-1185">Reference proteome</keyword>
<keyword evidence="6 9" id="KW-1133">Transmembrane helix</keyword>
<name>A0AA38CRI6_9MICO</name>
<evidence type="ECO:0000256" key="2">
    <source>
        <dbReference type="ARBA" id="ARBA00005658"/>
    </source>
</evidence>
<dbReference type="GO" id="GO:0005886">
    <property type="term" value="C:plasma membrane"/>
    <property type="evidence" value="ECO:0007669"/>
    <property type="project" value="UniProtKB-SubCell"/>
</dbReference>
<evidence type="ECO:0000256" key="1">
    <source>
        <dbReference type="ARBA" id="ARBA00004651"/>
    </source>
</evidence>
<evidence type="ECO:0000256" key="7">
    <source>
        <dbReference type="ARBA" id="ARBA00023136"/>
    </source>
</evidence>